<dbReference type="HOGENOM" id="CLU_021018_1_0_10"/>
<dbReference type="PROSITE" id="PS00901">
    <property type="entry name" value="CYS_SYNTHASE"/>
    <property type="match status" value="1"/>
</dbReference>
<evidence type="ECO:0000256" key="6">
    <source>
        <dbReference type="ARBA" id="ARBA00022679"/>
    </source>
</evidence>
<accession>I6Z4P2</accession>
<comment type="similarity">
    <text evidence="3 12">Belongs to the cysteine synthase/cystathionine beta-synthase family.</text>
</comment>
<dbReference type="Pfam" id="PF00291">
    <property type="entry name" value="PALP"/>
    <property type="match status" value="1"/>
</dbReference>
<dbReference type="InterPro" id="IPR036052">
    <property type="entry name" value="TrpB-like_PALP_sf"/>
</dbReference>
<comment type="pathway">
    <text evidence="2">Amino-acid biosynthesis; L-cysteine biosynthesis; L-cysteine from L-serine: step 2/2.</text>
</comment>
<feature type="modified residue" description="N6-(pyridoxal phosphate)lysine" evidence="11">
    <location>
        <position position="44"/>
    </location>
</feature>
<dbReference type="AlphaFoldDB" id="I6Z4P2"/>
<dbReference type="CDD" id="cd01561">
    <property type="entry name" value="CBS_like"/>
    <property type="match status" value="1"/>
</dbReference>
<organism evidence="14 15">
    <name type="scientific">Melioribacter roseus (strain DSM 23840 / JCM 17771 / VKM B-2668 / P3M-2)</name>
    <dbReference type="NCBI Taxonomy" id="1191523"/>
    <lineage>
        <taxon>Bacteria</taxon>
        <taxon>Pseudomonadati</taxon>
        <taxon>Ignavibacteriota</taxon>
        <taxon>Ignavibacteria</taxon>
        <taxon>Ignavibacteriales</taxon>
        <taxon>Melioribacteraceae</taxon>
        <taxon>Melioribacter</taxon>
    </lineage>
</organism>
<dbReference type="PANTHER" id="PTHR10314">
    <property type="entry name" value="CYSTATHIONINE BETA-SYNTHASE"/>
    <property type="match status" value="1"/>
</dbReference>
<dbReference type="PATRIC" id="fig|1191523.3.peg.917"/>
<evidence type="ECO:0000256" key="12">
    <source>
        <dbReference type="RuleBase" id="RU003985"/>
    </source>
</evidence>
<dbReference type="GO" id="GO:0004124">
    <property type="term" value="F:cysteine synthase activity"/>
    <property type="evidence" value="ECO:0007669"/>
    <property type="project" value="UniProtKB-UniRule"/>
</dbReference>
<evidence type="ECO:0000313" key="14">
    <source>
        <dbReference type="EMBL" id="AFN74110.1"/>
    </source>
</evidence>
<dbReference type="GO" id="GO:0005737">
    <property type="term" value="C:cytoplasm"/>
    <property type="evidence" value="ECO:0007669"/>
    <property type="project" value="UniProtKB-ARBA"/>
</dbReference>
<dbReference type="EMBL" id="CP003557">
    <property type="protein sequence ID" value="AFN74110.1"/>
    <property type="molecule type" value="Genomic_DNA"/>
</dbReference>
<dbReference type="InterPro" id="IPR001216">
    <property type="entry name" value="P-phosphate_BS"/>
</dbReference>
<name>I6Z4P2_MELRP</name>
<evidence type="ECO:0000256" key="10">
    <source>
        <dbReference type="PIRSR" id="PIRSR605856-50"/>
    </source>
</evidence>
<dbReference type="NCBIfam" id="TIGR01136">
    <property type="entry name" value="cysKM"/>
    <property type="match status" value="1"/>
</dbReference>
<dbReference type="InterPro" id="IPR001926">
    <property type="entry name" value="TrpB-like_PALP"/>
</dbReference>
<dbReference type="InterPro" id="IPR005859">
    <property type="entry name" value="CysK"/>
</dbReference>
<keyword evidence="5 12" id="KW-0028">Amino-acid biosynthesis</keyword>
<dbReference type="STRING" id="1191523.MROS_0869"/>
<dbReference type="NCBIfam" id="TIGR01139">
    <property type="entry name" value="cysK"/>
    <property type="match status" value="1"/>
</dbReference>
<comment type="cofactor">
    <cofactor evidence="1 10 12">
        <name>pyridoxal 5'-phosphate</name>
        <dbReference type="ChEBI" id="CHEBI:597326"/>
    </cofactor>
</comment>
<evidence type="ECO:0000256" key="3">
    <source>
        <dbReference type="ARBA" id="ARBA00007103"/>
    </source>
</evidence>
<evidence type="ECO:0000256" key="1">
    <source>
        <dbReference type="ARBA" id="ARBA00001933"/>
    </source>
</evidence>
<feature type="binding site" evidence="10">
    <location>
        <position position="74"/>
    </location>
    <ligand>
        <name>pyridoxal 5'-phosphate</name>
        <dbReference type="ChEBI" id="CHEBI:597326"/>
    </ligand>
</feature>
<proteinExistence type="inferred from homology"/>
<dbReference type="Gene3D" id="3.40.50.1100">
    <property type="match status" value="2"/>
</dbReference>
<sequence>MKIAENITKLVGRTPLVSINKITRNAYARVAAKLESFNPGGSVKDRIGLAMIEEAEKNGILKPGSLIIEPTSGNTGLALAYVAAAKGYKVIITMPESMSIERRKILELFGAKVILTPADKGMNGSIEKAEELLRAHPGAFMPYQFRNAANPDIHRRTTALEIWNDTDGKVDIFVAGVGTGGTITGVAEVLKSRNSGIKIVAVEPEGSPVLSGGKPGPHMIQGIGAGFIPEVLNTQIIDEIIQVKNEEAIEMSKRIISEEGILAGISSGAAMYAALKIAESIENKDKLIVAIFPDTGERYLSLPFFSKNNGVNYESDNQRK</sequence>
<feature type="binding site" evidence="10">
    <location>
        <begin position="178"/>
        <end position="182"/>
    </location>
    <ligand>
        <name>pyridoxal 5'-phosphate</name>
        <dbReference type="ChEBI" id="CHEBI:597326"/>
    </ligand>
</feature>
<feature type="domain" description="Tryptophan synthase beta chain-like PALP" evidence="13">
    <location>
        <begin position="7"/>
        <end position="294"/>
    </location>
</feature>
<evidence type="ECO:0000256" key="4">
    <source>
        <dbReference type="ARBA" id="ARBA00012681"/>
    </source>
</evidence>
<dbReference type="Proteomes" id="UP000009011">
    <property type="component" value="Chromosome"/>
</dbReference>
<evidence type="ECO:0000256" key="11">
    <source>
        <dbReference type="PIRSR" id="PIRSR605856-51"/>
    </source>
</evidence>
<feature type="binding site" evidence="10">
    <location>
        <position position="266"/>
    </location>
    <ligand>
        <name>pyridoxal 5'-phosphate</name>
        <dbReference type="ChEBI" id="CHEBI:597326"/>
    </ligand>
</feature>
<evidence type="ECO:0000256" key="9">
    <source>
        <dbReference type="ARBA" id="ARBA00047931"/>
    </source>
</evidence>
<gene>
    <name evidence="14" type="ordered locus">MROS_0869</name>
</gene>
<comment type="catalytic activity">
    <reaction evidence="9 12">
        <text>O-acetyl-L-serine + hydrogen sulfide = L-cysteine + acetate</text>
        <dbReference type="Rhea" id="RHEA:14829"/>
        <dbReference type="ChEBI" id="CHEBI:29919"/>
        <dbReference type="ChEBI" id="CHEBI:30089"/>
        <dbReference type="ChEBI" id="CHEBI:35235"/>
        <dbReference type="ChEBI" id="CHEBI:58340"/>
        <dbReference type="EC" id="2.5.1.47"/>
    </reaction>
</comment>
<keyword evidence="7 10" id="KW-0663">Pyridoxal phosphate</keyword>
<keyword evidence="6 12" id="KW-0808">Transferase</keyword>
<evidence type="ECO:0000313" key="15">
    <source>
        <dbReference type="Proteomes" id="UP000009011"/>
    </source>
</evidence>
<dbReference type="InterPro" id="IPR005856">
    <property type="entry name" value="Cys_synth"/>
</dbReference>
<evidence type="ECO:0000256" key="7">
    <source>
        <dbReference type="ARBA" id="ARBA00022898"/>
    </source>
</evidence>
<dbReference type="InterPro" id="IPR050214">
    <property type="entry name" value="Cys_Synth/Cystath_Beta-Synth"/>
</dbReference>
<dbReference type="SUPFAM" id="SSF53686">
    <property type="entry name" value="Tryptophan synthase beta subunit-like PLP-dependent enzymes"/>
    <property type="match status" value="1"/>
</dbReference>
<dbReference type="RefSeq" id="WP_014855546.1">
    <property type="nucleotide sequence ID" value="NC_018178.1"/>
</dbReference>
<dbReference type="EC" id="2.5.1.47" evidence="4 12"/>
<evidence type="ECO:0000256" key="8">
    <source>
        <dbReference type="ARBA" id="ARBA00023192"/>
    </source>
</evidence>
<reference evidence="14 15" key="1">
    <citation type="journal article" date="2013" name="PLoS ONE">
        <title>Genomic analysis of Melioribacter roseus, facultatively anaerobic organotrophic bacterium representing a novel deep lineage within Bacteriodetes/Chlorobi group.</title>
        <authorList>
            <person name="Kadnikov V.V."/>
            <person name="Mardanov A.V."/>
            <person name="Podosokorskaya O.A."/>
            <person name="Gavrilov S.N."/>
            <person name="Kublanov I.V."/>
            <person name="Beletsky A.V."/>
            <person name="Bonch-Osmolovskaya E.A."/>
            <person name="Ravin N.V."/>
        </authorList>
    </citation>
    <scope>NUCLEOTIDE SEQUENCE [LARGE SCALE GENOMIC DNA]</scope>
    <source>
        <strain evidence="15">JCM 17771 / P3M-2</strain>
    </source>
</reference>
<dbReference type="OrthoDB" id="9808024at2"/>
<dbReference type="FunFam" id="3.40.50.1100:FF:000067">
    <property type="entry name" value="Cysteine synthase"/>
    <property type="match status" value="1"/>
</dbReference>
<dbReference type="eggNOG" id="COG0031">
    <property type="taxonomic scope" value="Bacteria"/>
</dbReference>
<evidence type="ECO:0000259" key="13">
    <source>
        <dbReference type="Pfam" id="PF00291"/>
    </source>
</evidence>
<evidence type="ECO:0000256" key="5">
    <source>
        <dbReference type="ARBA" id="ARBA00022605"/>
    </source>
</evidence>
<keyword evidence="8 12" id="KW-0198">Cysteine biosynthesis</keyword>
<dbReference type="KEGG" id="mro:MROS_0869"/>
<keyword evidence="15" id="KW-1185">Reference proteome</keyword>
<evidence type="ECO:0000256" key="2">
    <source>
        <dbReference type="ARBA" id="ARBA00004962"/>
    </source>
</evidence>
<dbReference type="GO" id="GO:0006535">
    <property type="term" value="P:cysteine biosynthetic process from serine"/>
    <property type="evidence" value="ECO:0007669"/>
    <property type="project" value="UniProtKB-UniRule"/>
</dbReference>
<protein>
    <recommendedName>
        <fullName evidence="4 12">Cysteine synthase</fullName>
        <ecNumber evidence="4 12">2.5.1.47</ecNumber>
    </recommendedName>
</protein>